<keyword evidence="2" id="KW-0813">Transport</keyword>
<keyword evidence="3" id="KW-1003">Cell membrane</keyword>
<feature type="transmembrane region" description="Helical" evidence="8">
    <location>
        <begin position="254"/>
        <end position="284"/>
    </location>
</feature>
<dbReference type="Proteomes" id="UP000529861">
    <property type="component" value="Unassembled WGS sequence"/>
</dbReference>
<sequence>MKLPNEKAMKINIGELLLKAKSLIGLLGLIIAFSILSPRFLDYYNLTNVLRQTSLNAIMAVGMTFVILTGGIDLSVGSILAFSSAVTAGMLKDGMPLIIALLAGLIIGTGLGLFNGFVIIRWNIPPFIATFAMMTIARGLTLVYTNGQPITGLGKAFGYIGNGYVGSIPVPIIITILVFVIGYYILKNNRLGRYVYATGGNLQAAKLAGIDTNKVILFVYALSGFLAAISGLIITSRLNSAAPTAGQGAELDAIAAVVLGGTSLSGGEGGIIGTLIGALIIGVLNNGLNLLNVSPFYQYIVKGVVILLAIALDKKESE</sequence>
<dbReference type="GO" id="GO:0005886">
    <property type="term" value="C:plasma membrane"/>
    <property type="evidence" value="ECO:0007669"/>
    <property type="project" value="UniProtKB-SubCell"/>
</dbReference>
<comment type="subcellular location">
    <subcellularLocation>
        <location evidence="1">Cell membrane</location>
        <topology evidence="1">Multi-pass membrane protein</topology>
    </subcellularLocation>
</comment>
<dbReference type="PANTHER" id="PTHR32196:SF21">
    <property type="entry name" value="ABC TRANSPORTER PERMEASE PROTEIN YPHD-RELATED"/>
    <property type="match status" value="1"/>
</dbReference>
<evidence type="ECO:0000256" key="6">
    <source>
        <dbReference type="ARBA" id="ARBA00022989"/>
    </source>
</evidence>
<comment type="caution">
    <text evidence="9">The sequence shown here is derived from an EMBL/GenBank/DDBJ whole genome shotgun (WGS) entry which is preliminary data.</text>
</comment>
<evidence type="ECO:0000256" key="2">
    <source>
        <dbReference type="ARBA" id="ARBA00022448"/>
    </source>
</evidence>
<feature type="transmembrane region" description="Helical" evidence="8">
    <location>
        <begin position="164"/>
        <end position="186"/>
    </location>
</feature>
<feature type="transmembrane region" description="Helical" evidence="8">
    <location>
        <begin position="94"/>
        <end position="120"/>
    </location>
</feature>
<dbReference type="GO" id="GO:0022857">
    <property type="term" value="F:transmembrane transporter activity"/>
    <property type="evidence" value="ECO:0007669"/>
    <property type="project" value="InterPro"/>
</dbReference>
<evidence type="ECO:0000313" key="9">
    <source>
        <dbReference type="EMBL" id="NNG66840.1"/>
    </source>
</evidence>
<feature type="transmembrane region" description="Helical" evidence="8">
    <location>
        <begin position="296"/>
        <end position="312"/>
    </location>
</feature>
<dbReference type="Pfam" id="PF02653">
    <property type="entry name" value="BPD_transp_2"/>
    <property type="match status" value="1"/>
</dbReference>
<dbReference type="PANTHER" id="PTHR32196">
    <property type="entry name" value="ABC TRANSPORTER PERMEASE PROTEIN YPHD-RELATED-RELATED"/>
    <property type="match status" value="1"/>
</dbReference>
<feature type="transmembrane region" description="Helical" evidence="8">
    <location>
        <begin position="57"/>
        <end position="82"/>
    </location>
</feature>
<dbReference type="EMBL" id="JABEQB010000014">
    <property type="protein sequence ID" value="NNG66840.1"/>
    <property type="molecule type" value="Genomic_DNA"/>
</dbReference>
<feature type="transmembrane region" description="Helical" evidence="8">
    <location>
        <begin position="126"/>
        <end position="144"/>
    </location>
</feature>
<evidence type="ECO:0000256" key="3">
    <source>
        <dbReference type="ARBA" id="ARBA00022475"/>
    </source>
</evidence>
<dbReference type="CDD" id="cd06579">
    <property type="entry name" value="TM_PBP1_transp_AraH_like"/>
    <property type="match status" value="1"/>
</dbReference>
<proteinExistence type="predicted"/>
<dbReference type="RefSeq" id="WP_170270868.1">
    <property type="nucleotide sequence ID" value="NZ_JABEQB010000014.1"/>
</dbReference>
<protein>
    <submittedName>
        <fullName evidence="9">Ribose ABC transporter permease</fullName>
    </submittedName>
</protein>
<feature type="transmembrane region" description="Helical" evidence="8">
    <location>
        <begin position="20"/>
        <end position="37"/>
    </location>
</feature>
<feature type="transmembrane region" description="Helical" evidence="8">
    <location>
        <begin position="215"/>
        <end position="234"/>
    </location>
</feature>
<keyword evidence="4" id="KW-0997">Cell inner membrane</keyword>
<keyword evidence="7 8" id="KW-0472">Membrane</keyword>
<evidence type="ECO:0000256" key="7">
    <source>
        <dbReference type="ARBA" id="ARBA00023136"/>
    </source>
</evidence>
<accession>A0A7Y2L7P2</accession>
<name>A0A7Y2L7P2_9THEO</name>
<evidence type="ECO:0000256" key="1">
    <source>
        <dbReference type="ARBA" id="ARBA00004651"/>
    </source>
</evidence>
<keyword evidence="5 8" id="KW-0812">Transmembrane</keyword>
<organism evidence="9 10">
    <name type="scientific">Caldanaerobacter subterraneus</name>
    <dbReference type="NCBI Taxonomy" id="911092"/>
    <lineage>
        <taxon>Bacteria</taxon>
        <taxon>Bacillati</taxon>
        <taxon>Bacillota</taxon>
        <taxon>Clostridia</taxon>
        <taxon>Thermoanaerobacterales</taxon>
        <taxon>Thermoanaerobacteraceae</taxon>
        <taxon>Caldanaerobacter</taxon>
    </lineage>
</organism>
<keyword evidence="6 8" id="KW-1133">Transmembrane helix</keyword>
<gene>
    <name evidence="9" type="ORF">HKI81_06225</name>
</gene>
<evidence type="ECO:0000313" key="10">
    <source>
        <dbReference type="Proteomes" id="UP000529861"/>
    </source>
</evidence>
<dbReference type="InterPro" id="IPR001851">
    <property type="entry name" value="ABC_transp_permease"/>
</dbReference>
<evidence type="ECO:0000256" key="4">
    <source>
        <dbReference type="ARBA" id="ARBA00022519"/>
    </source>
</evidence>
<dbReference type="AlphaFoldDB" id="A0A7Y2L7P2"/>
<evidence type="ECO:0000256" key="8">
    <source>
        <dbReference type="SAM" id="Phobius"/>
    </source>
</evidence>
<reference evidence="9 10" key="1">
    <citation type="submission" date="2020-04" db="EMBL/GenBank/DDBJ databases">
        <title>Draft genome sequence of Caldanaerobacter sunterraneus. strain 1523vc isolated from Griffin hot spring, Kamchatka, Russia.</title>
        <authorList>
            <person name="Toshchakov S.V."/>
            <person name="Podosokorskaya O.A."/>
            <person name="Kublanov I.V."/>
            <person name="Korzhenkov A."/>
            <person name="Patrushev M.V."/>
        </authorList>
    </citation>
    <scope>NUCLEOTIDE SEQUENCE [LARGE SCALE GENOMIC DNA]</scope>
    <source>
        <strain evidence="9 10">1523vc</strain>
    </source>
</reference>
<evidence type="ECO:0000256" key="5">
    <source>
        <dbReference type="ARBA" id="ARBA00022692"/>
    </source>
</evidence>